<proteinExistence type="predicted"/>
<name>A0A5C1ABZ9_9BACT</name>
<dbReference type="KEGG" id="lrs:PX52LOC_02652"/>
<dbReference type="RefSeq" id="WP_149110504.1">
    <property type="nucleotide sequence ID" value="NZ_CP042425.1"/>
</dbReference>
<feature type="compositionally biased region" description="Pro residues" evidence="1">
    <location>
        <begin position="25"/>
        <end position="59"/>
    </location>
</feature>
<feature type="compositionally biased region" description="Basic and acidic residues" evidence="1">
    <location>
        <begin position="7"/>
        <end position="16"/>
    </location>
</feature>
<keyword evidence="3" id="KW-1185">Reference proteome</keyword>
<evidence type="ECO:0000313" key="3">
    <source>
        <dbReference type="Proteomes" id="UP000324974"/>
    </source>
</evidence>
<gene>
    <name evidence="2" type="ORF">PX52LOC_02652</name>
</gene>
<dbReference type="EMBL" id="CP042425">
    <property type="protein sequence ID" value="QEL15717.1"/>
    <property type="molecule type" value="Genomic_DNA"/>
</dbReference>
<sequence length="59" mass="6604">MSFKFRPRLEMMEQRENPTTFPVSPDMPPEPPPPADAPPPPVAPAPMEYPPPPVPTPDW</sequence>
<evidence type="ECO:0000313" key="2">
    <source>
        <dbReference type="EMBL" id="QEL15717.1"/>
    </source>
</evidence>
<dbReference type="Proteomes" id="UP000324974">
    <property type="component" value="Chromosome"/>
</dbReference>
<evidence type="ECO:0000256" key="1">
    <source>
        <dbReference type="SAM" id="MobiDB-lite"/>
    </source>
</evidence>
<protein>
    <submittedName>
        <fullName evidence="2">Uncharacterized protein</fullName>
    </submittedName>
</protein>
<accession>A0A5C1ABZ9</accession>
<dbReference type="AlphaFoldDB" id="A0A5C1ABZ9"/>
<organism evidence="2 3">
    <name type="scientific">Limnoglobus roseus</name>
    <dbReference type="NCBI Taxonomy" id="2598579"/>
    <lineage>
        <taxon>Bacteria</taxon>
        <taxon>Pseudomonadati</taxon>
        <taxon>Planctomycetota</taxon>
        <taxon>Planctomycetia</taxon>
        <taxon>Gemmatales</taxon>
        <taxon>Gemmataceae</taxon>
        <taxon>Limnoglobus</taxon>
    </lineage>
</organism>
<feature type="region of interest" description="Disordered" evidence="1">
    <location>
        <begin position="1"/>
        <end position="59"/>
    </location>
</feature>
<reference evidence="3" key="1">
    <citation type="submission" date="2019-08" db="EMBL/GenBank/DDBJ databases">
        <title>Limnoglobus roseus gen. nov., sp. nov., a novel freshwater planctomycete with a giant genome from the family Gemmataceae.</title>
        <authorList>
            <person name="Kulichevskaya I.S."/>
            <person name="Naumoff D.G."/>
            <person name="Miroshnikov K."/>
            <person name="Ivanova A."/>
            <person name="Philippov D.A."/>
            <person name="Hakobyan A."/>
            <person name="Rijpstra I.C."/>
            <person name="Sinninghe Damste J.S."/>
            <person name="Liesack W."/>
            <person name="Dedysh S.N."/>
        </authorList>
    </citation>
    <scope>NUCLEOTIDE SEQUENCE [LARGE SCALE GENOMIC DNA]</scope>
    <source>
        <strain evidence="3">PX52</strain>
    </source>
</reference>